<dbReference type="EMBL" id="CP045273">
    <property type="protein sequence ID" value="QJX80053.1"/>
    <property type="molecule type" value="Genomic_DNA"/>
</dbReference>
<proteinExistence type="predicted"/>
<feature type="transmembrane region" description="Helical" evidence="1">
    <location>
        <begin position="36"/>
        <end position="53"/>
    </location>
</feature>
<feature type="transmembrane region" description="Helical" evidence="1">
    <location>
        <begin position="59"/>
        <end position="77"/>
    </location>
</feature>
<sequence>MSKRAGFLYPWLAWIPLANVWIKGDLVTDKLRGNGGMKFLVITLIYLATISHLTPSINVITGIIYGIFSILINFLILAKYSNKATLHTILSVIIPLYSAIVLFVIRNNEDK</sequence>
<protein>
    <submittedName>
        <fullName evidence="2">Uncharacterized protein</fullName>
    </submittedName>
</protein>
<accession>A0A6M6DYP7</accession>
<dbReference type="RefSeq" id="WP_171778036.1">
    <property type="nucleotide sequence ID" value="NZ_CP045273.1"/>
</dbReference>
<keyword evidence="1" id="KW-1133">Transmembrane helix</keyword>
<evidence type="ECO:0000313" key="2">
    <source>
        <dbReference type="EMBL" id="QJX80053.1"/>
    </source>
</evidence>
<keyword evidence="2" id="KW-0614">Plasmid</keyword>
<gene>
    <name evidence="2" type="ORF">FDZ14_28565</name>
</gene>
<reference evidence="2 3" key="1">
    <citation type="submission" date="2019-10" db="EMBL/GenBank/DDBJ databases">
        <title>Complete genome sequences for adaption low water activity.</title>
        <authorList>
            <person name="Zhao L."/>
            <person name="Zhong J."/>
        </authorList>
    </citation>
    <scope>NUCLEOTIDE SEQUENCE [LARGE SCALE GENOMIC DNA]</scope>
    <source>
        <strain evidence="2 3">FDU301</strain>
        <plasmid evidence="3">pfdu301a</plasmid>
    </source>
</reference>
<feature type="transmembrane region" description="Helical" evidence="1">
    <location>
        <begin position="6"/>
        <end position="24"/>
    </location>
</feature>
<keyword evidence="1" id="KW-0812">Transmembrane</keyword>
<evidence type="ECO:0000256" key="1">
    <source>
        <dbReference type="SAM" id="Phobius"/>
    </source>
</evidence>
<feature type="transmembrane region" description="Helical" evidence="1">
    <location>
        <begin position="84"/>
        <end position="105"/>
    </location>
</feature>
<dbReference type="Proteomes" id="UP000501076">
    <property type="component" value="Plasmid pFDU301A"/>
</dbReference>
<keyword evidence="1" id="KW-0472">Membrane</keyword>
<name>A0A6M6DYP7_PRIMG</name>
<evidence type="ECO:0000313" key="3">
    <source>
        <dbReference type="Proteomes" id="UP000501076"/>
    </source>
</evidence>
<organism evidence="2 3">
    <name type="scientific">Priestia megaterium</name>
    <name type="common">Bacillus megaterium</name>
    <dbReference type="NCBI Taxonomy" id="1404"/>
    <lineage>
        <taxon>Bacteria</taxon>
        <taxon>Bacillati</taxon>
        <taxon>Bacillota</taxon>
        <taxon>Bacilli</taxon>
        <taxon>Bacillales</taxon>
        <taxon>Bacillaceae</taxon>
        <taxon>Priestia</taxon>
    </lineage>
</organism>
<geneLocation type="plasmid" evidence="3">
    <name>pfdu301a</name>
</geneLocation>
<dbReference type="AlphaFoldDB" id="A0A6M6DYP7"/>